<reference evidence="2" key="1">
    <citation type="submission" date="2019-10" db="EMBL/GenBank/DDBJ databases">
        <title>Molecular typing, antibiotic resistance determination and virulence profiling for 36 multidrug-resistant clinical Klebsiella pneumoniae isolates using second- and third-generation sequencing.</title>
        <authorList>
            <person name="Shelenkov A."/>
            <person name="Mikhaylova Y."/>
            <person name="Yanushevich Y."/>
            <person name="Samoilov A."/>
            <person name="Petrova L."/>
            <person name="Fomina V."/>
            <person name="Gusarov V."/>
            <person name="Zamyatin M."/>
            <person name="Shagin D."/>
        </authorList>
    </citation>
    <scope>NUCLEOTIDE SEQUENCE [LARGE SCALE GENOMIC DNA]</scope>
    <source>
        <strain evidence="2">CriePir115</strain>
    </source>
</reference>
<evidence type="ECO:0000313" key="2">
    <source>
        <dbReference type="EMBL" id="MRL38706.1"/>
    </source>
</evidence>
<organism evidence="2">
    <name type="scientific">Klebsiella pneumoniae</name>
    <dbReference type="NCBI Taxonomy" id="573"/>
    <lineage>
        <taxon>Bacteria</taxon>
        <taxon>Pseudomonadati</taxon>
        <taxon>Pseudomonadota</taxon>
        <taxon>Gammaproteobacteria</taxon>
        <taxon>Enterobacterales</taxon>
        <taxon>Enterobacteriaceae</taxon>
        <taxon>Klebsiella/Raoultella group</taxon>
        <taxon>Klebsiella</taxon>
        <taxon>Klebsiella pneumoniae complex</taxon>
    </lineage>
</organism>
<dbReference type="SUPFAM" id="SSF54593">
    <property type="entry name" value="Glyoxalase/Bleomycin resistance protein/Dihydroxybiphenyl dioxygenase"/>
    <property type="match status" value="1"/>
</dbReference>
<dbReference type="Gene3D" id="3.10.180.10">
    <property type="entry name" value="2,3-Dihydroxybiphenyl 1,2-Dioxygenase, domain 1"/>
    <property type="match status" value="1"/>
</dbReference>
<dbReference type="RefSeq" id="WP_060876769.1">
    <property type="nucleotide sequence ID" value="NZ_CP144948.1"/>
</dbReference>
<dbReference type="InterPro" id="IPR029068">
    <property type="entry name" value="Glyas_Bleomycin-R_OHBP_Dase"/>
</dbReference>
<dbReference type="PANTHER" id="PTHR40265:SF1">
    <property type="entry name" value="GLYOXALASE-LIKE DOMAIN-CONTAINING PROTEIN"/>
    <property type="match status" value="1"/>
</dbReference>
<protein>
    <submittedName>
        <fullName evidence="2">VOC family protein</fullName>
    </submittedName>
</protein>
<comment type="caution">
    <text evidence="2">The sequence shown here is derived from an EMBL/GenBank/DDBJ whole genome shotgun (WGS) entry which is preliminary data.</text>
</comment>
<accession>A0A9J6S6K9</accession>
<name>A0A9J6S6K9_KLEPN</name>
<dbReference type="AlphaFoldDB" id="A0A9J6S6K9"/>
<feature type="domain" description="Glyoxalase-like" evidence="1">
    <location>
        <begin position="11"/>
        <end position="197"/>
    </location>
</feature>
<dbReference type="PANTHER" id="PTHR40265">
    <property type="entry name" value="BLL2707 PROTEIN"/>
    <property type="match status" value="1"/>
</dbReference>
<evidence type="ECO:0000259" key="1">
    <source>
        <dbReference type="Pfam" id="PF13468"/>
    </source>
</evidence>
<proteinExistence type="predicted"/>
<gene>
    <name evidence="2" type="ORF">GJJ18_25285</name>
</gene>
<dbReference type="EMBL" id="WJWF01000042">
    <property type="protein sequence ID" value="MRL38706.1"/>
    <property type="molecule type" value="Genomic_DNA"/>
</dbReference>
<sequence>MIPPAQARFGIDHPLVTVKNHAQALQNYVRMGFSPSLVSYHPWGTVTSLMMFPNNFIELIGVDDATKFGTNSVNGFCFGRQLGSFLQRGEEGISLVALHSKNADDDYAELTERGLSGQGRIDFRRKMTLPDGTPDEAVVSLGLLVDESKPDASNFICHQHKPELIWVPGWQNHPNGVDAITAVTYLAAPESLQDRWETFYPGKTSFLGNVLVADTGCGQLRAMDEDTLYSHYPGVALPSREGKGPYGVAITLHTSKPDDLRLILEHQNIPFTDLSDSIVVAPEWTGNVIFEFTS</sequence>
<dbReference type="Pfam" id="PF13468">
    <property type="entry name" value="Glyoxalase_3"/>
    <property type="match status" value="1"/>
</dbReference>
<dbReference type="InterPro" id="IPR025870">
    <property type="entry name" value="Glyoxalase-like_dom"/>
</dbReference>